<dbReference type="PANTHER" id="PTHR48104">
    <property type="entry name" value="METACASPASE-4"/>
    <property type="match status" value="1"/>
</dbReference>
<dbReference type="InterPro" id="IPR011600">
    <property type="entry name" value="Pept_C14_caspase"/>
</dbReference>
<dbReference type="GO" id="GO:0006508">
    <property type="term" value="P:proteolysis"/>
    <property type="evidence" value="ECO:0007669"/>
    <property type="project" value="InterPro"/>
</dbReference>
<dbReference type="AlphaFoldDB" id="A0A8H3E9G5"/>
<organism evidence="6 7">
    <name type="scientific">Rhizoctonia solani</name>
    <dbReference type="NCBI Taxonomy" id="456999"/>
    <lineage>
        <taxon>Eukaryota</taxon>
        <taxon>Fungi</taxon>
        <taxon>Dikarya</taxon>
        <taxon>Basidiomycota</taxon>
        <taxon>Agaricomycotina</taxon>
        <taxon>Agaricomycetes</taxon>
        <taxon>Cantharellales</taxon>
        <taxon>Ceratobasidiaceae</taxon>
        <taxon>Rhizoctonia</taxon>
    </lineage>
</organism>
<feature type="domain" description="Peptidase C14 caspase" evidence="5">
    <location>
        <begin position="69"/>
        <end position="332"/>
    </location>
</feature>
<evidence type="ECO:0000256" key="3">
    <source>
        <dbReference type="ARBA" id="ARBA00022807"/>
    </source>
</evidence>
<dbReference type="SUPFAM" id="SSF52129">
    <property type="entry name" value="Caspase-like"/>
    <property type="match status" value="1"/>
</dbReference>
<dbReference type="Gene3D" id="3.40.50.1460">
    <property type="match status" value="1"/>
</dbReference>
<evidence type="ECO:0000313" key="7">
    <source>
        <dbReference type="Proteomes" id="UP000663827"/>
    </source>
</evidence>
<evidence type="ECO:0000313" key="6">
    <source>
        <dbReference type="EMBL" id="CAE7230726.1"/>
    </source>
</evidence>
<name>A0A8H3E9G5_9AGAM</name>
<protein>
    <recommendedName>
        <fullName evidence="5">Peptidase C14 caspase domain-containing protein</fullName>
    </recommendedName>
</protein>
<evidence type="ECO:0000256" key="2">
    <source>
        <dbReference type="ARBA" id="ARBA00022703"/>
    </source>
</evidence>
<dbReference type="EMBL" id="CAJNJQ010006531">
    <property type="protein sequence ID" value="CAE7230726.1"/>
    <property type="molecule type" value="Genomic_DNA"/>
</dbReference>
<feature type="region of interest" description="Disordered" evidence="4">
    <location>
        <begin position="1"/>
        <end position="21"/>
    </location>
</feature>
<evidence type="ECO:0000256" key="4">
    <source>
        <dbReference type="SAM" id="MobiDB-lite"/>
    </source>
</evidence>
<reference evidence="6" key="1">
    <citation type="submission" date="2021-01" db="EMBL/GenBank/DDBJ databases">
        <authorList>
            <person name="Kaushik A."/>
        </authorList>
    </citation>
    <scope>NUCLEOTIDE SEQUENCE</scope>
    <source>
        <strain evidence="6">AG5</strain>
    </source>
</reference>
<proteinExistence type="inferred from homology"/>
<dbReference type="GO" id="GO:0005737">
    <property type="term" value="C:cytoplasm"/>
    <property type="evidence" value="ECO:0007669"/>
    <property type="project" value="TreeGrafter"/>
</dbReference>
<dbReference type="Proteomes" id="UP000663827">
    <property type="component" value="Unassembled WGS sequence"/>
</dbReference>
<dbReference type="GO" id="GO:0004197">
    <property type="term" value="F:cysteine-type endopeptidase activity"/>
    <property type="evidence" value="ECO:0007669"/>
    <property type="project" value="InterPro"/>
</dbReference>
<dbReference type="GO" id="GO:0006915">
    <property type="term" value="P:apoptotic process"/>
    <property type="evidence" value="ECO:0007669"/>
    <property type="project" value="UniProtKB-KW"/>
</dbReference>
<evidence type="ECO:0000259" key="5">
    <source>
        <dbReference type="Pfam" id="PF00656"/>
    </source>
</evidence>
<comment type="caution">
    <text evidence="6">The sequence shown here is derived from an EMBL/GenBank/DDBJ whole genome shotgun (WGS) entry which is preliminary data.</text>
</comment>
<comment type="similarity">
    <text evidence="1">Belongs to the peptidase C14B family.</text>
</comment>
<keyword evidence="3" id="KW-0378">Hydrolase</keyword>
<accession>A0A8H3E9G5</accession>
<dbReference type="InterPro" id="IPR050452">
    <property type="entry name" value="Metacaspase"/>
</dbReference>
<evidence type="ECO:0000256" key="1">
    <source>
        <dbReference type="ARBA" id="ARBA00009005"/>
    </source>
</evidence>
<dbReference type="PANTHER" id="PTHR48104:SF30">
    <property type="entry name" value="METACASPASE-1"/>
    <property type="match status" value="1"/>
</dbReference>
<feature type="compositionally biased region" description="Polar residues" evidence="4">
    <location>
        <begin position="10"/>
        <end position="21"/>
    </location>
</feature>
<keyword evidence="3" id="KW-0645">Protease</keyword>
<gene>
    <name evidence="6" type="ORF">RDB_LOCUS185458</name>
</gene>
<keyword evidence="2" id="KW-0053">Apoptosis</keyword>
<dbReference type="InterPro" id="IPR029030">
    <property type="entry name" value="Caspase-like_dom_sf"/>
</dbReference>
<dbReference type="Pfam" id="PF00656">
    <property type="entry name" value="Peptidase_C14"/>
    <property type="match status" value="1"/>
</dbReference>
<sequence length="647" mass="72157">MDKIEDAESNDSGSWRGKSQQAVVTAPPLASGLAPAPVVSGITAGGDIHDCPLYDGTIAVETNHASRLHALIIGINDYPNLSKLKGAVADADEIENFLTSESELKVPSSQIINLRNETATRKNIIDSFESLRKNPSINRGDPILIYYAGHGGLRKATEEWKENNGAHKVQVIFPYDYDIRINDSSDPIECIPDRTIAGLLNDLSEEKGDNITVIFDSCHSASGTREPIRPKKRVLDRRERSAEVKRDIPWNIDSDIVVPELGLAPPLEKGEMRHTNLPMCVNQTSHIHLAACGSEERAWEEDGRGVFTMALLKSIRAHGVDKLTYLNLIRSLPSFSSQIPHCYGKHKDRILFNSTVPSRRDDMVPVIFDEKRKEIILRAGAASGVTTESVWEVYDSVTQGILLGRFKAEPPHVSVTVLKPEDTNGDDLYLAYMQGPEPKASGTCTYARQVGIGVINDLRVYFTPAAKERIFPTDGAKQEMAYSYPIGSGVHDVGYVVHPAEDSADIAVDLHSEREVSFRLCDRQTEQYGVARLEKRVRADRDAVEEVLFGAAKWKWHLQRKNADSEYTTDLLTMELVNVGVKPEGSRERKMHPLNERKSMNTAGIADFKIDQKDLYGIKLTNQVDRPVHVRMFYFDTTDFSIGESYR</sequence>
<keyword evidence="3" id="KW-0788">Thiol protease</keyword>